<feature type="compositionally biased region" description="Polar residues" evidence="1">
    <location>
        <begin position="671"/>
        <end position="681"/>
    </location>
</feature>
<proteinExistence type="predicted"/>
<feature type="compositionally biased region" description="Basic and acidic residues" evidence="1">
    <location>
        <begin position="912"/>
        <end position="923"/>
    </location>
</feature>
<evidence type="ECO:0000313" key="2">
    <source>
        <dbReference type="Proteomes" id="UP000695022"/>
    </source>
</evidence>
<feature type="region of interest" description="Disordered" evidence="1">
    <location>
        <begin position="591"/>
        <end position="689"/>
    </location>
</feature>
<name>A0ABM1EY52_PRICU</name>
<feature type="compositionally biased region" description="Low complexity" evidence="1">
    <location>
        <begin position="333"/>
        <end position="347"/>
    </location>
</feature>
<keyword evidence="2" id="KW-1185">Reference proteome</keyword>
<feature type="region of interest" description="Disordered" evidence="1">
    <location>
        <begin position="1"/>
        <end position="25"/>
    </location>
</feature>
<dbReference type="GeneID" id="106816992"/>
<dbReference type="RefSeq" id="XP_014677123.1">
    <property type="nucleotide sequence ID" value="XM_014821637.1"/>
</dbReference>
<feature type="compositionally biased region" description="Polar residues" evidence="1">
    <location>
        <begin position="348"/>
        <end position="371"/>
    </location>
</feature>
<feature type="region of interest" description="Disordered" evidence="1">
    <location>
        <begin position="519"/>
        <end position="544"/>
    </location>
</feature>
<protein>
    <submittedName>
        <fullName evidence="3">Uncharacterized protein LOC106816992</fullName>
    </submittedName>
</protein>
<feature type="compositionally biased region" description="Basic and acidic residues" evidence="1">
    <location>
        <begin position="189"/>
        <end position="203"/>
    </location>
</feature>
<feature type="compositionally biased region" description="Basic and acidic residues" evidence="1">
    <location>
        <begin position="372"/>
        <end position="385"/>
    </location>
</feature>
<gene>
    <name evidence="3" type="primary">LOC106816992</name>
</gene>
<feature type="region of interest" description="Disordered" evidence="1">
    <location>
        <begin position="250"/>
        <end position="403"/>
    </location>
</feature>
<evidence type="ECO:0000256" key="1">
    <source>
        <dbReference type="SAM" id="MobiDB-lite"/>
    </source>
</evidence>
<feature type="region of interest" description="Disordered" evidence="1">
    <location>
        <begin position="835"/>
        <end position="932"/>
    </location>
</feature>
<feature type="compositionally biased region" description="Basic and acidic residues" evidence="1">
    <location>
        <begin position="641"/>
        <end position="651"/>
    </location>
</feature>
<feature type="region of interest" description="Disordered" evidence="1">
    <location>
        <begin position="125"/>
        <end position="213"/>
    </location>
</feature>
<feature type="region of interest" description="Disordered" evidence="1">
    <location>
        <begin position="101"/>
        <end position="120"/>
    </location>
</feature>
<feature type="compositionally biased region" description="Basic and acidic residues" evidence="1">
    <location>
        <begin position="148"/>
        <end position="160"/>
    </location>
</feature>
<feature type="non-terminal residue" evidence="3">
    <location>
        <position position="960"/>
    </location>
</feature>
<feature type="compositionally biased region" description="Polar residues" evidence="1">
    <location>
        <begin position="1"/>
        <end position="24"/>
    </location>
</feature>
<organism evidence="2 3">
    <name type="scientific">Priapulus caudatus</name>
    <name type="common">Priapulid worm</name>
    <dbReference type="NCBI Taxonomy" id="37621"/>
    <lineage>
        <taxon>Eukaryota</taxon>
        <taxon>Metazoa</taxon>
        <taxon>Ecdysozoa</taxon>
        <taxon>Scalidophora</taxon>
        <taxon>Priapulida</taxon>
        <taxon>Priapulimorpha</taxon>
        <taxon>Priapulimorphida</taxon>
        <taxon>Priapulidae</taxon>
        <taxon>Priapulus</taxon>
    </lineage>
</organism>
<evidence type="ECO:0000313" key="3">
    <source>
        <dbReference type="RefSeq" id="XP_014677123.1"/>
    </source>
</evidence>
<reference evidence="3" key="1">
    <citation type="submission" date="2025-08" db="UniProtKB">
        <authorList>
            <consortium name="RefSeq"/>
        </authorList>
    </citation>
    <scope>IDENTIFICATION</scope>
</reference>
<dbReference type="Proteomes" id="UP000695022">
    <property type="component" value="Unplaced"/>
</dbReference>
<accession>A0ABM1EY52</accession>
<feature type="compositionally biased region" description="Low complexity" evidence="1">
    <location>
        <begin position="299"/>
        <end position="311"/>
    </location>
</feature>
<feature type="region of interest" description="Disordered" evidence="1">
    <location>
        <begin position="445"/>
        <end position="471"/>
    </location>
</feature>
<feature type="compositionally biased region" description="Basic and acidic residues" evidence="1">
    <location>
        <begin position="259"/>
        <end position="287"/>
    </location>
</feature>
<sequence>MGACQSSSSTKTSNHIPTNRQHSTGIDIVVMATKRGSALGSRKQGPVAVGNASSDAARLADKYESRIQSLKEGAARSKGALSGFRRFGFGRSTAPPSFLRKPAAVAAATQGGDKNANTEKMADSNGKIAHQERAPPATANGSLPPRAPRSEAQKPAKVDAVKPAPAPNRPISDGPRYDQPPAALPGGKSEVDSNVRVEAEASRRRQQRIPGTSLLRPYRPIEVSVSRDRGSTLAATRSYVAKERAATAAAAAATTTTKMEGEEGSREKATMADRARETKPAAREVKKTNTNLQIKQRTSRSASNSPRGSSADVAAGNRKTQHPVAAAARPLTKSRSGSRSASKESLSMSRESLTSNRSRSRDPTATSATKATKNDRNVDKLDKPKPIRGRRVPRTPDDVMTTSVDSAMMSSVDSAMFDSFVADPAAVAPPVVAPGNADAVAATTTTTTTARGEEKNAEEEAAYRRQVSATSDMGSSIDSRVYVSDSCAEAGDGDPEVVATTTRATRGCAASGIPLPRTHIAIKPNENVDSASPPATEEEDEEDGSIVAATAVAGGKQTKKSFVLSHIMKARRGECSYIEAVKRLTKIPERRTPDAAAAAASRCHDDEMQMSTDSIDGGQPPFPTNRWSCGTMDASGESLAGDERSRREQRPLVDSMETSMESLADGGGSESAVTLASSGTVSPDPPGGAAAAAELGMIAESPPATPDSLSEQRRHLPETCDFTDAAGDPTREFKASPDADFLFLEGAAAAEAVAAATDFVFMAADGRLVRSQIDDEDALPGGAGAAFADDVESVAEVVELFKVVQTASLRPAGGAEHVVTNEDDIAHIMRESDIEVGSSSLTSSSTVDEISDRILDQGPPPSPPQERGLPLEASPRKQARRLTERRDSVDSVATYGSSLASDDLMMDQDLSDVEHEAPSDGRTNKLFSSKTQECDVRELEGATDADMLQELSTMIHGDAD</sequence>